<evidence type="ECO:0000313" key="2">
    <source>
        <dbReference type="EMBL" id="OHV16168.1"/>
    </source>
</evidence>
<evidence type="ECO:0000313" key="3">
    <source>
        <dbReference type="Proteomes" id="UP000180215"/>
    </source>
</evidence>
<sequence>MKRRIRRRQRDAVDDRPRRRPHTGPGHHRERLAASEVARLAGLRCAGLDQGAGQFGIVVDEPVWEQLLDFGR</sequence>
<dbReference type="Proteomes" id="UP000180215">
    <property type="component" value="Unassembled WGS sequence"/>
</dbReference>
<evidence type="ECO:0000256" key="1">
    <source>
        <dbReference type="SAM" id="MobiDB-lite"/>
    </source>
</evidence>
<protein>
    <submittedName>
        <fullName evidence="2">Uncharacterized protein</fullName>
    </submittedName>
</protein>
<dbReference type="AlphaFoldDB" id="A0A1S1NZN0"/>
<accession>A0A1S1NZN0</accession>
<proteinExistence type="predicted"/>
<feature type="region of interest" description="Disordered" evidence="1">
    <location>
        <begin position="1"/>
        <end position="33"/>
    </location>
</feature>
<organism evidence="2 3">
    <name type="scientific">Methylorubrum extorquens</name>
    <name type="common">Methylobacterium dichloromethanicum</name>
    <name type="synonym">Methylobacterium extorquens</name>
    <dbReference type="NCBI Taxonomy" id="408"/>
    <lineage>
        <taxon>Bacteria</taxon>
        <taxon>Pseudomonadati</taxon>
        <taxon>Pseudomonadota</taxon>
        <taxon>Alphaproteobacteria</taxon>
        <taxon>Hyphomicrobiales</taxon>
        <taxon>Methylobacteriaceae</taxon>
        <taxon>Methylorubrum</taxon>
    </lineage>
</organism>
<name>A0A1S1NZN0_METEX</name>
<gene>
    <name evidence="2" type="ORF">BK022_13915</name>
</gene>
<dbReference type="EMBL" id="MNAO01000156">
    <property type="protein sequence ID" value="OHV16168.1"/>
    <property type="molecule type" value="Genomic_DNA"/>
</dbReference>
<feature type="compositionally biased region" description="Basic residues" evidence="1">
    <location>
        <begin position="18"/>
        <end position="30"/>
    </location>
</feature>
<comment type="caution">
    <text evidence="2">The sequence shown here is derived from an EMBL/GenBank/DDBJ whole genome shotgun (WGS) entry which is preliminary data.</text>
</comment>
<reference evidence="2 3" key="1">
    <citation type="submission" date="2016-10" db="EMBL/GenBank/DDBJ databases">
        <title>Draft genome sequence of Methylobacterium extorquens CP3, a seed endophyte of Crotalaria pumila with plant growth-promoting and metal tolerance properties.</title>
        <authorList>
            <person name="Sanchez-Lopez A.S."/>
            <person name="Van Hamme J.D."/>
            <person name="Thijs S."/>
            <person name="Mcammond B.M."/>
            <person name="Stevens V."/>
            <person name="Gonzalez-Chavez M.D.C."/>
            <person name="Vangronsveld J."/>
        </authorList>
    </citation>
    <scope>NUCLEOTIDE SEQUENCE [LARGE SCALE GENOMIC DNA]</scope>
    <source>
        <strain evidence="2 3">CP3</strain>
    </source>
</reference>